<accession>A0A7D5NAR2</accession>
<protein>
    <submittedName>
        <fullName evidence="1">Uncharacterized protein</fullName>
    </submittedName>
</protein>
<dbReference type="Proteomes" id="UP000509684">
    <property type="component" value="Chromosome"/>
</dbReference>
<organism evidence="1 2">
    <name type="scientific">Candidatus Accumulibacter cognatus</name>
    <dbReference type="NCBI Taxonomy" id="2954383"/>
    <lineage>
        <taxon>Bacteria</taxon>
        <taxon>Pseudomonadati</taxon>
        <taxon>Pseudomonadota</taxon>
        <taxon>Betaproteobacteria</taxon>
        <taxon>Candidatus Accumulibacter</taxon>
    </lineage>
</organism>
<sequence>MVLLRRLRRALATFAAGADETLENAAVDPLEDDQVAVADYAGSVKAARGHVEGLGFELELLMTRQRLEKLEPIAFAVGCVKRSDETRATFNVLVETMQARFRALFPHPDLTTYYAQHDAPCAIYNKLNEKRPVETLADYWRERAASRAQVETAILDHLYEELPEKAFDENEVRLLSARVLGLLMRPGHERHPH</sequence>
<dbReference type="AlphaFoldDB" id="A0A7D5NAR2"/>
<gene>
    <name evidence="1" type="ORF">HWD57_08340</name>
</gene>
<dbReference type="EMBL" id="CP058708">
    <property type="protein sequence ID" value="QLH49787.1"/>
    <property type="molecule type" value="Genomic_DNA"/>
</dbReference>
<evidence type="ECO:0000313" key="2">
    <source>
        <dbReference type="Proteomes" id="UP000509684"/>
    </source>
</evidence>
<evidence type="ECO:0000313" key="1">
    <source>
        <dbReference type="EMBL" id="QLH49787.1"/>
    </source>
</evidence>
<name>A0A7D5NAR2_9PROT</name>
<proteinExistence type="predicted"/>
<dbReference type="KEGG" id="acog:HWD57_08340"/>
<reference evidence="1 2" key="1">
    <citation type="journal article" date="2019" name="Microbiome">
        <title>Annotated bacterial chromosomes from frame-shift-corrected long-read metagenomic data.</title>
        <authorList>
            <person name="Arumugam K."/>
            <person name="Bagci C."/>
            <person name="Bessarab I."/>
            <person name="Beier S."/>
            <person name="Buchfink B."/>
            <person name="Gorska A."/>
            <person name="Qiu G."/>
            <person name="Huson D.H."/>
            <person name="Williams R.B.H."/>
        </authorList>
    </citation>
    <scope>NUCLEOTIDE SEQUENCE [LARGE SCALE GENOMIC DNA]</scope>
    <source>
        <strain evidence="1">SSA1</strain>
    </source>
</reference>